<proteinExistence type="predicted"/>
<dbReference type="KEGG" id="kpe:KPK_0397"/>
<evidence type="ECO:0000313" key="2">
    <source>
        <dbReference type="Proteomes" id="UP000001734"/>
    </source>
</evidence>
<name>B5XN92_KLEV3</name>
<protein>
    <submittedName>
        <fullName evidence="1">Uncharacterized protein</fullName>
    </submittedName>
</protein>
<dbReference type="Proteomes" id="UP000001734">
    <property type="component" value="Chromosome"/>
</dbReference>
<dbReference type="AlphaFoldDB" id="B5XN92"/>
<accession>B5XN92</accession>
<reference evidence="1 2" key="1">
    <citation type="journal article" date="2008" name="PLoS Genet.">
        <title>Complete genome sequence of the N2-fixing broad host range endophyte Klebsiella pneumoniae 342 and virulence predictions verified in mice.</title>
        <authorList>
            <person name="Fouts D.E."/>
            <person name="Tyler H.L."/>
            <person name="DeBoy R.T."/>
            <person name="Daugherty S."/>
            <person name="Ren Q."/>
            <person name="Badger J.H."/>
            <person name="Durkin A.S."/>
            <person name="Huot H."/>
            <person name="Shrivastava S."/>
            <person name="Kothari S."/>
            <person name="Dodson R.J."/>
            <person name="Mohamoud Y."/>
            <person name="Khouri H."/>
            <person name="Roesch L.F."/>
            <person name="Krogfelt K.A."/>
            <person name="Struve C."/>
            <person name="Triplett E.W."/>
            <person name="Methe B.A."/>
        </authorList>
    </citation>
    <scope>NUCLEOTIDE SEQUENCE [LARGE SCALE GENOMIC DNA]</scope>
    <source>
        <strain evidence="1 2">342</strain>
    </source>
</reference>
<evidence type="ECO:0000313" key="1">
    <source>
        <dbReference type="EMBL" id="ACI11219.1"/>
    </source>
</evidence>
<dbReference type="BioCyc" id="KPNE507522:GI0B-397-MONOMER"/>
<sequence length="35" mass="4194">MQFSRVDGALRIYWQRYGACTAHYREDAQIPVMIF</sequence>
<dbReference type="EMBL" id="CP000964">
    <property type="protein sequence ID" value="ACI11219.1"/>
    <property type="molecule type" value="Genomic_DNA"/>
</dbReference>
<dbReference type="HOGENOM" id="CLU_3365410_0_0_6"/>
<gene>
    <name evidence="1" type="ordered locus">KPK_0397</name>
</gene>
<organism evidence="1 2">
    <name type="scientific">Klebsiella variicola (strain 342)</name>
    <name type="common">Klebsiella pneumoniae</name>
    <dbReference type="NCBI Taxonomy" id="507522"/>
    <lineage>
        <taxon>Bacteria</taxon>
        <taxon>Pseudomonadati</taxon>
        <taxon>Pseudomonadota</taxon>
        <taxon>Gammaproteobacteria</taxon>
        <taxon>Enterobacterales</taxon>
        <taxon>Enterobacteriaceae</taxon>
        <taxon>Klebsiella/Raoultella group</taxon>
        <taxon>Klebsiella</taxon>
        <taxon>Klebsiella pneumoniae complex</taxon>
    </lineage>
</organism>